<organism evidence="2 3">
    <name type="scientific">Entotheonella factor</name>
    <dbReference type="NCBI Taxonomy" id="1429438"/>
    <lineage>
        <taxon>Bacteria</taxon>
        <taxon>Pseudomonadati</taxon>
        <taxon>Nitrospinota/Tectimicrobiota group</taxon>
        <taxon>Candidatus Tectimicrobiota</taxon>
        <taxon>Candidatus Entotheonellia</taxon>
        <taxon>Candidatus Entotheonellales</taxon>
        <taxon>Candidatus Entotheonellaceae</taxon>
        <taxon>Candidatus Entotheonella</taxon>
    </lineage>
</organism>
<sequence>MAAEETRRVGTDFEAKHVVVTAGGTREPIDPVRYIGNRSTGKMGFALADAALDRGARVTVIATVTPPRADRYDAVEMVETVSDMRVAVLKACQAADVLLMTAAVSDFRVAKPAEHKMKKQGENLVLELVQNDDFLLELSDDFVKVGFAAETQDLLDNAHKKLVNKRLAMICANDVSAPDAGFAVDTNRITILHASGGQEALPLMSKYAVAHEILDRVVPLL</sequence>
<name>W4LTR2_ENTF1</name>
<reference evidence="2 3" key="1">
    <citation type="journal article" date="2014" name="Nature">
        <title>An environmental bacterial taxon with a large and distinct metabolic repertoire.</title>
        <authorList>
            <person name="Wilson M.C."/>
            <person name="Mori T."/>
            <person name="Ruckert C."/>
            <person name="Uria A.R."/>
            <person name="Helf M.J."/>
            <person name="Takada K."/>
            <person name="Gernert C."/>
            <person name="Steffens U.A."/>
            <person name="Heycke N."/>
            <person name="Schmitt S."/>
            <person name="Rinke C."/>
            <person name="Helfrich E.J."/>
            <person name="Brachmann A.O."/>
            <person name="Gurgui C."/>
            <person name="Wakimoto T."/>
            <person name="Kracht M."/>
            <person name="Crusemann M."/>
            <person name="Hentschel U."/>
            <person name="Abe I."/>
            <person name="Matsunaga S."/>
            <person name="Kalinowski J."/>
            <person name="Takeyama H."/>
            <person name="Piel J."/>
        </authorList>
    </citation>
    <scope>NUCLEOTIDE SEQUENCE [LARGE SCALE GENOMIC DNA]</scope>
    <source>
        <strain evidence="3">TSY1</strain>
    </source>
</reference>
<dbReference type="EMBL" id="AZHW01000252">
    <property type="protein sequence ID" value="ETX01260.1"/>
    <property type="molecule type" value="Genomic_DNA"/>
</dbReference>
<dbReference type="GO" id="GO:0015937">
    <property type="term" value="P:coenzyme A biosynthetic process"/>
    <property type="evidence" value="ECO:0007669"/>
    <property type="project" value="UniProtKB-ARBA"/>
</dbReference>
<evidence type="ECO:0000313" key="3">
    <source>
        <dbReference type="Proteomes" id="UP000019141"/>
    </source>
</evidence>
<comment type="caution">
    <text evidence="2">The sequence shown here is derived from an EMBL/GenBank/DDBJ whole genome shotgun (WGS) entry which is preliminary data.</text>
</comment>
<dbReference type="InterPro" id="IPR007085">
    <property type="entry name" value="DNA/pantothenate-metab_flavo_C"/>
</dbReference>
<dbReference type="SUPFAM" id="SSF102645">
    <property type="entry name" value="CoaB-like"/>
    <property type="match status" value="1"/>
</dbReference>
<keyword evidence="3" id="KW-1185">Reference proteome</keyword>
<evidence type="ECO:0000259" key="1">
    <source>
        <dbReference type="Pfam" id="PF04127"/>
    </source>
</evidence>
<dbReference type="HOGENOM" id="CLU_033319_1_0_7"/>
<feature type="domain" description="DNA/pantothenate metabolism flavoprotein C-terminal" evidence="1">
    <location>
        <begin position="15"/>
        <end position="218"/>
    </location>
</feature>
<accession>W4LTR2</accession>
<dbReference type="Gene3D" id="3.40.50.10300">
    <property type="entry name" value="CoaB-like"/>
    <property type="match status" value="1"/>
</dbReference>
<dbReference type="Pfam" id="PF04127">
    <property type="entry name" value="DFP"/>
    <property type="match status" value="1"/>
</dbReference>
<dbReference type="AlphaFoldDB" id="W4LTR2"/>
<dbReference type="GO" id="GO:0003824">
    <property type="term" value="F:catalytic activity"/>
    <property type="evidence" value="ECO:0007669"/>
    <property type="project" value="UniProtKB-ARBA"/>
</dbReference>
<gene>
    <name evidence="2" type="ORF">ETSY1_07990</name>
</gene>
<dbReference type="InterPro" id="IPR035929">
    <property type="entry name" value="CoaB-like_sf"/>
</dbReference>
<proteinExistence type="predicted"/>
<protein>
    <recommendedName>
        <fullName evidence="1">DNA/pantothenate metabolism flavoprotein C-terminal domain-containing protein</fullName>
    </recommendedName>
</protein>
<evidence type="ECO:0000313" key="2">
    <source>
        <dbReference type="EMBL" id="ETX01260.1"/>
    </source>
</evidence>
<dbReference type="Proteomes" id="UP000019141">
    <property type="component" value="Unassembled WGS sequence"/>
</dbReference>
<dbReference type="PATRIC" id="fig|1429438.4.peg.1704"/>